<comment type="similarity">
    <text evidence="6">Belongs to the peptidase M48 family.</text>
</comment>
<dbReference type="Proteomes" id="UP000800981">
    <property type="component" value="Unassembled WGS sequence"/>
</dbReference>
<feature type="transmembrane region" description="Helical" evidence="7">
    <location>
        <begin position="178"/>
        <end position="200"/>
    </location>
</feature>
<dbReference type="Pfam" id="PF01435">
    <property type="entry name" value="Peptidase_M48"/>
    <property type="match status" value="1"/>
</dbReference>
<evidence type="ECO:0000256" key="2">
    <source>
        <dbReference type="ARBA" id="ARBA00022723"/>
    </source>
</evidence>
<dbReference type="InterPro" id="IPR001915">
    <property type="entry name" value="Peptidase_M48"/>
</dbReference>
<feature type="domain" description="CAAX prenyl protease 1 N-terminal" evidence="9">
    <location>
        <begin position="50"/>
        <end position="207"/>
    </location>
</feature>
<feature type="transmembrane region" description="Helical" evidence="7">
    <location>
        <begin position="152"/>
        <end position="171"/>
    </location>
</feature>
<evidence type="ECO:0000313" key="10">
    <source>
        <dbReference type="EMBL" id="NHC12391.1"/>
    </source>
</evidence>
<gene>
    <name evidence="10" type="ORF">G9H71_01165</name>
</gene>
<protein>
    <submittedName>
        <fullName evidence="10">M48 family metallopeptidase</fullName>
    </submittedName>
</protein>
<evidence type="ECO:0000259" key="8">
    <source>
        <dbReference type="Pfam" id="PF01435"/>
    </source>
</evidence>
<dbReference type="RefSeq" id="WP_166276602.1">
    <property type="nucleotide sequence ID" value="NZ_JAANNP010000001.1"/>
</dbReference>
<comment type="caution">
    <text evidence="10">The sequence shown here is derived from an EMBL/GenBank/DDBJ whole genome shotgun (WGS) entry which is preliminary data.</text>
</comment>
<keyword evidence="7" id="KW-0812">Transmembrane</keyword>
<evidence type="ECO:0000256" key="6">
    <source>
        <dbReference type="RuleBase" id="RU003983"/>
    </source>
</evidence>
<dbReference type="Pfam" id="PF16491">
    <property type="entry name" value="Peptidase_M48_N"/>
    <property type="match status" value="1"/>
</dbReference>
<evidence type="ECO:0000313" key="11">
    <source>
        <dbReference type="Proteomes" id="UP000800981"/>
    </source>
</evidence>
<feature type="transmembrane region" description="Helical" evidence="7">
    <location>
        <begin position="66"/>
        <end position="86"/>
    </location>
</feature>
<keyword evidence="3 6" id="KW-0378">Hydrolase</keyword>
<dbReference type="CDD" id="cd07343">
    <property type="entry name" value="M48A_Zmpste24p_like"/>
    <property type="match status" value="1"/>
</dbReference>
<keyword evidence="7" id="KW-0472">Membrane</keyword>
<organism evidence="10 11">
    <name type="scientific">Motilibacter deserti</name>
    <dbReference type="NCBI Taxonomy" id="2714956"/>
    <lineage>
        <taxon>Bacteria</taxon>
        <taxon>Bacillati</taxon>
        <taxon>Actinomycetota</taxon>
        <taxon>Actinomycetes</taxon>
        <taxon>Motilibacterales</taxon>
        <taxon>Motilibacteraceae</taxon>
        <taxon>Motilibacter</taxon>
    </lineage>
</organism>
<dbReference type="EMBL" id="JAANNP010000001">
    <property type="protein sequence ID" value="NHC12391.1"/>
    <property type="molecule type" value="Genomic_DNA"/>
</dbReference>
<dbReference type="InterPro" id="IPR027057">
    <property type="entry name" value="CAXX_Prtase_1"/>
</dbReference>
<keyword evidence="11" id="KW-1185">Reference proteome</keyword>
<keyword evidence="4 6" id="KW-0862">Zinc</keyword>
<evidence type="ECO:0000256" key="5">
    <source>
        <dbReference type="ARBA" id="ARBA00023049"/>
    </source>
</evidence>
<keyword evidence="5 6" id="KW-0482">Metalloprotease</keyword>
<dbReference type="Gene3D" id="3.30.2010.10">
    <property type="entry name" value="Metalloproteases ('zincins'), catalytic domain"/>
    <property type="match status" value="1"/>
</dbReference>
<feature type="transmembrane region" description="Helical" evidence="7">
    <location>
        <begin position="332"/>
        <end position="353"/>
    </location>
</feature>
<evidence type="ECO:0000256" key="3">
    <source>
        <dbReference type="ARBA" id="ARBA00022801"/>
    </source>
</evidence>
<evidence type="ECO:0000256" key="1">
    <source>
        <dbReference type="ARBA" id="ARBA00022670"/>
    </source>
</evidence>
<keyword evidence="2" id="KW-0479">Metal-binding</keyword>
<evidence type="ECO:0000256" key="7">
    <source>
        <dbReference type="SAM" id="Phobius"/>
    </source>
</evidence>
<sequence>MNSRSAALVALLVLGAALVAVVWVTTPWTVLPGPVPGGRVAVDASRDFTPAQIAHADAYRASVRPWSYASLALGLVALLVLASSGLGGRMIKAVAAPLGGGWGWQAALGAVALWLVVRAVQLPFDAMVERGRQRYGISTRSWPSWLADVAKSWAVTAVLLVVVALLAVALARGLPRWWWAPASALAAVVVVVASFGYPVVVEPLFNKFTPMAQGQLRTDLLALAERDGVPVEDVLVADASRRTTALNAYVSGFGSTRRIVVYDTLLQEATPREIELIAAHELGHAKRDDVLHGTLVGALGVAAAVCLLYLLTTSAPVLRRAGADSAADPRSLAVLLGAALVLSTLSTPLQSLISRHIEARADVHSLDLTRDPGTFVQMQRRLALTNLSDLSPPWLAYTVFSTHPTAPQRIALARDWARRQGVPEPTSQAR</sequence>
<proteinExistence type="inferred from homology"/>
<name>A0ABX0GRK5_9ACTN</name>
<feature type="domain" description="Peptidase M48" evidence="8">
    <location>
        <begin position="212"/>
        <end position="416"/>
    </location>
</feature>
<feature type="transmembrane region" description="Helical" evidence="7">
    <location>
        <begin position="290"/>
        <end position="311"/>
    </location>
</feature>
<dbReference type="PANTHER" id="PTHR10120">
    <property type="entry name" value="CAAX PRENYL PROTEASE 1"/>
    <property type="match status" value="1"/>
</dbReference>
<evidence type="ECO:0000259" key="9">
    <source>
        <dbReference type="Pfam" id="PF16491"/>
    </source>
</evidence>
<evidence type="ECO:0000256" key="4">
    <source>
        <dbReference type="ARBA" id="ARBA00022833"/>
    </source>
</evidence>
<keyword evidence="1 6" id="KW-0645">Protease</keyword>
<accession>A0ABX0GRK5</accession>
<feature type="transmembrane region" description="Helical" evidence="7">
    <location>
        <begin position="93"/>
        <end position="117"/>
    </location>
</feature>
<keyword evidence="7" id="KW-1133">Transmembrane helix</keyword>
<reference evidence="10 11" key="1">
    <citation type="submission" date="2020-03" db="EMBL/GenBank/DDBJ databases">
        <title>Two novel Motilibacter sp.</title>
        <authorList>
            <person name="Liu S."/>
        </authorList>
    </citation>
    <scope>NUCLEOTIDE SEQUENCE [LARGE SCALE GENOMIC DNA]</scope>
    <source>
        <strain evidence="10 11">E257</strain>
    </source>
</reference>
<comment type="cofactor">
    <cofactor evidence="6">
        <name>Zn(2+)</name>
        <dbReference type="ChEBI" id="CHEBI:29105"/>
    </cofactor>
    <text evidence="6">Binds 1 zinc ion per subunit.</text>
</comment>
<dbReference type="InterPro" id="IPR032456">
    <property type="entry name" value="Peptidase_M48_N"/>
</dbReference>